<feature type="compositionally biased region" description="Polar residues" evidence="1">
    <location>
        <begin position="1"/>
        <end position="23"/>
    </location>
</feature>
<evidence type="ECO:0000313" key="2">
    <source>
        <dbReference type="EMBL" id="VDO68271.1"/>
    </source>
</evidence>
<accession>A0A183HSF8</accession>
<reference evidence="4" key="1">
    <citation type="submission" date="2016-06" db="UniProtKB">
        <authorList>
            <consortium name="WormBaseParasite"/>
        </authorList>
    </citation>
    <scope>IDENTIFICATION</scope>
</reference>
<keyword evidence="3" id="KW-1185">Reference proteome</keyword>
<feature type="region of interest" description="Disordered" evidence="1">
    <location>
        <begin position="1"/>
        <end position="83"/>
    </location>
</feature>
<proteinExistence type="predicted"/>
<name>A0A183HSF8_9BILA</name>
<dbReference type="STRING" id="387005.A0A183HSF8"/>
<evidence type="ECO:0000313" key="3">
    <source>
        <dbReference type="Proteomes" id="UP000267606"/>
    </source>
</evidence>
<evidence type="ECO:0000256" key="1">
    <source>
        <dbReference type="SAM" id="MobiDB-lite"/>
    </source>
</evidence>
<protein>
    <submittedName>
        <fullName evidence="2 4">Uncharacterized protein</fullName>
    </submittedName>
</protein>
<feature type="compositionally biased region" description="Acidic residues" evidence="1">
    <location>
        <begin position="26"/>
        <end position="79"/>
    </location>
</feature>
<gene>
    <name evidence="2" type="ORF">OFLC_LOCUS10414</name>
</gene>
<organism evidence="4">
    <name type="scientific">Onchocerca flexuosa</name>
    <dbReference type="NCBI Taxonomy" id="387005"/>
    <lineage>
        <taxon>Eukaryota</taxon>
        <taxon>Metazoa</taxon>
        <taxon>Ecdysozoa</taxon>
        <taxon>Nematoda</taxon>
        <taxon>Chromadorea</taxon>
        <taxon>Rhabditida</taxon>
        <taxon>Spirurina</taxon>
        <taxon>Spiruromorpha</taxon>
        <taxon>Filarioidea</taxon>
        <taxon>Onchocercidae</taxon>
        <taxon>Onchocerca</taxon>
    </lineage>
</organism>
<dbReference type="WBParaSite" id="OFLC_0001041901-mRNA-1">
    <property type="protein sequence ID" value="OFLC_0001041901-mRNA-1"/>
    <property type="gene ID" value="OFLC_0001041901"/>
</dbReference>
<evidence type="ECO:0000313" key="4">
    <source>
        <dbReference type="WBParaSite" id="OFLC_0001041901-mRNA-1"/>
    </source>
</evidence>
<sequence>MDNCHLTRSPSISSFDTNHSSWSFVGEDDFDLLDHEDDGSASEDEIDEIDEKDDQVEEEDDDSTDDDDISILTGEEDILNDSSTLGRTDVNRISEQLDQLCKFIYG</sequence>
<dbReference type="AlphaFoldDB" id="A0A183HSF8"/>
<dbReference type="Proteomes" id="UP000267606">
    <property type="component" value="Unassembled WGS sequence"/>
</dbReference>
<dbReference type="EMBL" id="UZAJ01013849">
    <property type="protein sequence ID" value="VDO68271.1"/>
    <property type="molecule type" value="Genomic_DNA"/>
</dbReference>
<reference evidence="2 3" key="2">
    <citation type="submission" date="2018-11" db="EMBL/GenBank/DDBJ databases">
        <authorList>
            <consortium name="Pathogen Informatics"/>
        </authorList>
    </citation>
    <scope>NUCLEOTIDE SEQUENCE [LARGE SCALE GENOMIC DNA]</scope>
</reference>